<reference evidence="1" key="1">
    <citation type="journal article" date="2017" name="Syst. Appl. Microbiol.">
        <title>Soybeans inoculated with root zone soils of Canadian native legumes harbour diverse and novel Bradyrhizobium spp. that possess agricultural potential.</title>
        <authorList>
            <person name="Bromfield E.S.P."/>
            <person name="Cloutier S."/>
            <person name="Tambong J.T."/>
            <person name="Tran Thi T.V."/>
        </authorList>
    </citation>
    <scope>NUCLEOTIDE SEQUENCE</scope>
    <source>
        <strain evidence="1">1S5</strain>
    </source>
</reference>
<reference evidence="1" key="2">
    <citation type="submission" date="2022-04" db="EMBL/GenBank/DDBJ databases">
        <authorList>
            <person name="Bromfield E.S.P."/>
            <person name="Cloutier S."/>
        </authorList>
    </citation>
    <scope>NUCLEOTIDE SEQUENCE</scope>
    <source>
        <strain evidence="1">1S5</strain>
    </source>
</reference>
<sequence length="65" mass="7056">MTQLPLSLVAARTALERAVVEARLAYDYSPGSYTYSCLHACRDAEQAVAVLRAALLEQQLAEEGT</sequence>
<dbReference type="AlphaFoldDB" id="A0A8T5VQ15"/>
<dbReference type="RefSeq" id="WP_166104369.1">
    <property type="nucleotide sequence ID" value="NZ_CP096255.1"/>
</dbReference>
<protein>
    <submittedName>
        <fullName evidence="1">Uncharacterized protein</fullName>
    </submittedName>
</protein>
<evidence type="ECO:0000313" key="1">
    <source>
        <dbReference type="EMBL" id="UPT88632.1"/>
    </source>
</evidence>
<dbReference type="Proteomes" id="UP000551709">
    <property type="component" value="Chromosome"/>
</dbReference>
<accession>A0A8T5VQ15</accession>
<organism evidence="1 2">
    <name type="scientific">Bradyrhizobium barranii subsp. apii</name>
    <dbReference type="NCBI Taxonomy" id="2819348"/>
    <lineage>
        <taxon>Bacteria</taxon>
        <taxon>Pseudomonadati</taxon>
        <taxon>Pseudomonadota</taxon>
        <taxon>Alphaproteobacteria</taxon>
        <taxon>Hyphomicrobiales</taxon>
        <taxon>Nitrobacteraceae</taxon>
        <taxon>Bradyrhizobium</taxon>
        <taxon>Bradyrhizobium barranii</taxon>
    </lineage>
</organism>
<proteinExistence type="predicted"/>
<evidence type="ECO:0000313" key="2">
    <source>
        <dbReference type="Proteomes" id="UP000551709"/>
    </source>
</evidence>
<dbReference type="EMBL" id="CP096255">
    <property type="protein sequence ID" value="UPT88632.1"/>
    <property type="molecule type" value="Genomic_DNA"/>
</dbReference>
<name>A0A8T5VQ15_9BRAD</name>
<gene>
    <name evidence="1" type="ORF">HAP41_0000006000</name>
</gene>